<keyword evidence="2" id="KW-1185">Reference proteome</keyword>
<sequence length="66" mass="7894">MIHQRAKFTYTLYGCLRHLMCTMQKTMIRFLYLSPRKSPLCASCSWINRLWRSSTFTLHSLCSFLL</sequence>
<dbReference type="Proteomes" id="UP000825935">
    <property type="component" value="Chromosome 16"/>
</dbReference>
<comment type="caution">
    <text evidence="1">The sequence shown here is derived from an EMBL/GenBank/DDBJ whole genome shotgun (WGS) entry which is preliminary data.</text>
</comment>
<reference evidence="1" key="1">
    <citation type="submission" date="2021-08" db="EMBL/GenBank/DDBJ databases">
        <title>WGS assembly of Ceratopteris richardii.</title>
        <authorList>
            <person name="Marchant D.B."/>
            <person name="Chen G."/>
            <person name="Jenkins J."/>
            <person name="Shu S."/>
            <person name="Leebens-Mack J."/>
            <person name="Grimwood J."/>
            <person name="Schmutz J."/>
            <person name="Soltis P."/>
            <person name="Soltis D."/>
            <person name="Chen Z.-H."/>
        </authorList>
    </citation>
    <scope>NUCLEOTIDE SEQUENCE</scope>
    <source>
        <strain evidence="1">Whitten #5841</strain>
        <tissue evidence="1">Leaf</tissue>
    </source>
</reference>
<evidence type="ECO:0000313" key="1">
    <source>
        <dbReference type="EMBL" id="KAH7387878.1"/>
    </source>
</evidence>
<evidence type="ECO:0000313" key="2">
    <source>
        <dbReference type="Proteomes" id="UP000825935"/>
    </source>
</evidence>
<accession>A0A8T2T0G5</accession>
<dbReference type="AlphaFoldDB" id="A0A8T2T0G5"/>
<gene>
    <name evidence="1" type="ORF">KP509_16G046500</name>
</gene>
<organism evidence="1 2">
    <name type="scientific">Ceratopteris richardii</name>
    <name type="common">Triangle waterfern</name>
    <dbReference type="NCBI Taxonomy" id="49495"/>
    <lineage>
        <taxon>Eukaryota</taxon>
        <taxon>Viridiplantae</taxon>
        <taxon>Streptophyta</taxon>
        <taxon>Embryophyta</taxon>
        <taxon>Tracheophyta</taxon>
        <taxon>Polypodiopsida</taxon>
        <taxon>Polypodiidae</taxon>
        <taxon>Polypodiales</taxon>
        <taxon>Pteridineae</taxon>
        <taxon>Pteridaceae</taxon>
        <taxon>Parkerioideae</taxon>
        <taxon>Ceratopteris</taxon>
    </lineage>
</organism>
<dbReference type="EMBL" id="CM035421">
    <property type="protein sequence ID" value="KAH7387878.1"/>
    <property type="molecule type" value="Genomic_DNA"/>
</dbReference>
<name>A0A8T2T0G5_CERRI</name>
<protein>
    <submittedName>
        <fullName evidence="1">Uncharacterized protein</fullName>
    </submittedName>
</protein>
<proteinExistence type="predicted"/>